<keyword evidence="6 8" id="KW-0472">Membrane</keyword>
<feature type="transmembrane region" description="Helical" evidence="8">
    <location>
        <begin position="52"/>
        <end position="73"/>
    </location>
</feature>
<keyword evidence="10" id="KW-1185">Reference proteome</keyword>
<dbReference type="InterPro" id="IPR038377">
    <property type="entry name" value="Na/Glc_symporter_sf"/>
</dbReference>
<accession>A0A239AS17</accession>
<dbReference type="GO" id="GO:0022857">
    <property type="term" value="F:transmembrane transporter activity"/>
    <property type="evidence" value="ECO:0007669"/>
    <property type="project" value="InterPro"/>
</dbReference>
<dbReference type="InterPro" id="IPR001734">
    <property type="entry name" value="Na/solute_symporter"/>
</dbReference>
<gene>
    <name evidence="9" type="ORF">SAMN05446037_1002227</name>
</gene>
<feature type="transmembrane region" description="Helical" evidence="8">
    <location>
        <begin position="283"/>
        <end position="311"/>
    </location>
</feature>
<dbReference type="OrthoDB" id="9766407at2"/>
<feature type="transmembrane region" description="Helical" evidence="8">
    <location>
        <begin position="331"/>
        <end position="363"/>
    </location>
</feature>
<evidence type="ECO:0000256" key="7">
    <source>
        <dbReference type="RuleBase" id="RU362091"/>
    </source>
</evidence>
<name>A0A239AS17_9FIRM</name>
<dbReference type="RefSeq" id="WP_089281411.1">
    <property type="nucleotide sequence ID" value="NZ_FZOJ01000002.1"/>
</dbReference>
<evidence type="ECO:0000256" key="2">
    <source>
        <dbReference type="ARBA" id="ARBA00006434"/>
    </source>
</evidence>
<evidence type="ECO:0000256" key="8">
    <source>
        <dbReference type="SAM" id="Phobius"/>
    </source>
</evidence>
<dbReference type="Pfam" id="PF00474">
    <property type="entry name" value="SSF"/>
    <property type="match status" value="1"/>
</dbReference>
<keyword evidence="3" id="KW-0813">Transport</keyword>
<evidence type="ECO:0000256" key="4">
    <source>
        <dbReference type="ARBA" id="ARBA00022692"/>
    </source>
</evidence>
<keyword evidence="5 8" id="KW-1133">Transmembrane helix</keyword>
<feature type="transmembrane region" description="Helical" evidence="8">
    <location>
        <begin position="127"/>
        <end position="153"/>
    </location>
</feature>
<dbReference type="AlphaFoldDB" id="A0A239AS17"/>
<feature type="transmembrane region" description="Helical" evidence="8">
    <location>
        <begin position="189"/>
        <end position="207"/>
    </location>
</feature>
<keyword evidence="4 8" id="KW-0812">Transmembrane</keyword>
<evidence type="ECO:0000256" key="6">
    <source>
        <dbReference type="ARBA" id="ARBA00023136"/>
    </source>
</evidence>
<organism evidence="9 10">
    <name type="scientific">Anaerovirgula multivorans</name>
    <dbReference type="NCBI Taxonomy" id="312168"/>
    <lineage>
        <taxon>Bacteria</taxon>
        <taxon>Bacillati</taxon>
        <taxon>Bacillota</taxon>
        <taxon>Clostridia</taxon>
        <taxon>Peptostreptococcales</taxon>
        <taxon>Natronincolaceae</taxon>
        <taxon>Anaerovirgula</taxon>
    </lineage>
</organism>
<dbReference type="EMBL" id="FZOJ01000002">
    <property type="protein sequence ID" value="SNR98417.1"/>
    <property type="molecule type" value="Genomic_DNA"/>
</dbReference>
<reference evidence="10" key="1">
    <citation type="submission" date="2017-06" db="EMBL/GenBank/DDBJ databases">
        <authorList>
            <person name="Varghese N."/>
            <person name="Submissions S."/>
        </authorList>
    </citation>
    <scope>NUCLEOTIDE SEQUENCE [LARGE SCALE GENOMIC DNA]</scope>
    <source>
        <strain evidence="10">SCA</strain>
    </source>
</reference>
<comment type="similarity">
    <text evidence="2 7">Belongs to the sodium:solute symporter (SSF) (TC 2.A.21) family.</text>
</comment>
<dbReference type="PANTHER" id="PTHR48086">
    <property type="entry name" value="SODIUM/PROLINE SYMPORTER-RELATED"/>
    <property type="match status" value="1"/>
</dbReference>
<evidence type="ECO:0000313" key="10">
    <source>
        <dbReference type="Proteomes" id="UP000198304"/>
    </source>
</evidence>
<dbReference type="GO" id="GO:0005886">
    <property type="term" value="C:plasma membrane"/>
    <property type="evidence" value="ECO:0007669"/>
    <property type="project" value="TreeGrafter"/>
</dbReference>
<feature type="transmembrane region" description="Helical" evidence="8">
    <location>
        <begin position="408"/>
        <end position="430"/>
    </location>
</feature>
<evidence type="ECO:0000256" key="5">
    <source>
        <dbReference type="ARBA" id="ARBA00022989"/>
    </source>
</evidence>
<feature type="transmembrane region" description="Helical" evidence="8">
    <location>
        <begin position="437"/>
        <end position="459"/>
    </location>
</feature>
<proteinExistence type="inferred from homology"/>
<evidence type="ECO:0000256" key="3">
    <source>
        <dbReference type="ARBA" id="ARBA00022448"/>
    </source>
</evidence>
<feature type="transmembrane region" description="Helical" evidence="8">
    <location>
        <begin position="383"/>
        <end position="402"/>
    </location>
</feature>
<feature type="transmembrane region" description="Helical" evidence="8">
    <location>
        <begin position="159"/>
        <end position="182"/>
    </location>
</feature>
<dbReference type="Proteomes" id="UP000198304">
    <property type="component" value="Unassembled WGS sequence"/>
</dbReference>
<dbReference type="PROSITE" id="PS50283">
    <property type="entry name" value="NA_SOLUT_SYMP_3"/>
    <property type="match status" value="1"/>
</dbReference>
<feature type="transmembrane region" description="Helical" evidence="8">
    <location>
        <begin position="241"/>
        <end position="262"/>
    </location>
</feature>
<dbReference type="PANTHER" id="PTHR48086:SF7">
    <property type="entry name" value="SODIUM-SOLUTE SYMPORTER-RELATED"/>
    <property type="match status" value="1"/>
</dbReference>
<dbReference type="InterPro" id="IPR050277">
    <property type="entry name" value="Sodium:Solute_Symporter"/>
</dbReference>
<sequence length="540" mass="58459">MGEPVVGIFETANWILGLLVVYIGVILFLGFKYSGKIEESDDLALAGRGLTLPFMVPSIVATWICAGAIMGAAGQSYLWGFQGVIFDPFGPVMMMFLVAIFFAFRLRRSGYSTVVDFFNSRYNKKMGILYLIIQVISATGWLGGQLVALGIIVNLTTGFNMVVATIIATIVVIIVTYFGGLWALSRVDAIGFILIIVGLLVMFPVVLGEVGGFSNFLATAENWGELPTFAITPVAADDGGYLWYAGILAIMYYVAAWTSLGIGDINSQVLLQRVLAAKDEKTAVRGFAISGVLYLVLGLIPVSIGIAMFSYGLELPLNQTEMVLPWVADYMLSPVAGTIFIVSLAAAIISTVGDNCLIVSTLVGHNLYQHFRPGVTQKQRLKAMRTSIPIVAIVAMLIALMFGAVYKLIVFSGAVSLATIVAPYVMGFFWEKSNSKGAIASFFGGLITWGVSFMLLLPITRDANFEEELIEAGVAMDWAVWDALYMALVPAAIVGFGLIIIVSLKTQKSDPPRPFVNAKGELMDDKLFFWSKDKVTSEVK</sequence>
<evidence type="ECO:0000256" key="1">
    <source>
        <dbReference type="ARBA" id="ARBA00004141"/>
    </source>
</evidence>
<evidence type="ECO:0000313" key="9">
    <source>
        <dbReference type="EMBL" id="SNR98417.1"/>
    </source>
</evidence>
<protein>
    <submittedName>
        <fullName evidence="9">Transporter, SSS family</fullName>
    </submittedName>
</protein>
<dbReference type="Gene3D" id="1.20.1730.10">
    <property type="entry name" value="Sodium/glucose cotransporter"/>
    <property type="match status" value="1"/>
</dbReference>
<feature type="transmembrane region" description="Helical" evidence="8">
    <location>
        <begin position="12"/>
        <end position="31"/>
    </location>
</feature>
<feature type="transmembrane region" description="Helical" evidence="8">
    <location>
        <begin position="483"/>
        <end position="504"/>
    </location>
</feature>
<feature type="transmembrane region" description="Helical" evidence="8">
    <location>
        <begin position="85"/>
        <end position="106"/>
    </location>
</feature>
<comment type="subcellular location">
    <subcellularLocation>
        <location evidence="1">Membrane</location>
        <topology evidence="1">Multi-pass membrane protein</topology>
    </subcellularLocation>
</comment>